<dbReference type="Proteomes" id="UP001208570">
    <property type="component" value="Unassembled WGS sequence"/>
</dbReference>
<feature type="non-terminal residue" evidence="1">
    <location>
        <position position="1"/>
    </location>
</feature>
<dbReference type="AlphaFoldDB" id="A0AAD9IVD2"/>
<proteinExistence type="predicted"/>
<dbReference type="InterPro" id="IPR004245">
    <property type="entry name" value="DUF229"/>
</dbReference>
<organism evidence="1 2">
    <name type="scientific">Paralvinella palmiformis</name>
    <dbReference type="NCBI Taxonomy" id="53620"/>
    <lineage>
        <taxon>Eukaryota</taxon>
        <taxon>Metazoa</taxon>
        <taxon>Spiralia</taxon>
        <taxon>Lophotrochozoa</taxon>
        <taxon>Annelida</taxon>
        <taxon>Polychaeta</taxon>
        <taxon>Sedentaria</taxon>
        <taxon>Canalipalpata</taxon>
        <taxon>Terebellida</taxon>
        <taxon>Terebelliformia</taxon>
        <taxon>Alvinellidae</taxon>
        <taxon>Paralvinella</taxon>
    </lineage>
</organism>
<dbReference type="PANTHER" id="PTHR10974">
    <property type="entry name" value="FI08016P-RELATED"/>
    <property type="match status" value="1"/>
</dbReference>
<reference evidence="1" key="1">
    <citation type="journal article" date="2023" name="Mol. Biol. Evol.">
        <title>Third-Generation Sequencing Reveals the Adaptive Role of the Epigenome in Three Deep-Sea Polychaetes.</title>
        <authorList>
            <person name="Perez M."/>
            <person name="Aroh O."/>
            <person name="Sun Y."/>
            <person name="Lan Y."/>
            <person name="Juniper S.K."/>
            <person name="Young C.R."/>
            <person name="Angers B."/>
            <person name="Qian P.Y."/>
        </authorList>
    </citation>
    <scope>NUCLEOTIDE SEQUENCE</scope>
    <source>
        <strain evidence="1">P08H-3</strain>
    </source>
</reference>
<comment type="caution">
    <text evidence="1">The sequence shown here is derived from an EMBL/GenBank/DDBJ whole genome shotgun (WGS) entry which is preliminary data.</text>
</comment>
<keyword evidence="2" id="KW-1185">Reference proteome</keyword>
<protein>
    <recommendedName>
        <fullName evidence="3">DUF229 domain containing protein</fullName>
    </recommendedName>
</protein>
<evidence type="ECO:0008006" key="3">
    <source>
        <dbReference type="Google" id="ProtNLM"/>
    </source>
</evidence>
<dbReference type="CDD" id="cd16021">
    <property type="entry name" value="ALP_like"/>
    <property type="match status" value="1"/>
</dbReference>
<dbReference type="Pfam" id="PF02995">
    <property type="entry name" value="DUF229"/>
    <property type="match status" value="1"/>
</dbReference>
<dbReference type="InterPro" id="IPR017850">
    <property type="entry name" value="Alkaline_phosphatase_core_sf"/>
</dbReference>
<evidence type="ECO:0000313" key="2">
    <source>
        <dbReference type="Proteomes" id="UP001208570"/>
    </source>
</evidence>
<gene>
    <name evidence="1" type="ORF">LSH36_1134g02060</name>
</gene>
<name>A0AAD9IVD2_9ANNE</name>
<dbReference type="SUPFAM" id="SSF53649">
    <property type="entry name" value="Alkaline phosphatase-like"/>
    <property type="match status" value="1"/>
</dbReference>
<dbReference type="FunFam" id="3.40.720.10:FF:000017">
    <property type="entry name" value="Predicted protein"/>
    <property type="match status" value="1"/>
</dbReference>
<dbReference type="EMBL" id="JAODUP010001134">
    <property type="protein sequence ID" value="KAK2141258.1"/>
    <property type="molecule type" value="Genomic_DNA"/>
</dbReference>
<sequence length="576" mass="66673">SVADEEEQICKILKLSLDDERFSSEFKILPKLVCSGRSLFSIRDSNLRINMAALDKKRLTHCVCGAIERIDHWNVTYSKPVIIHGNFETKVDAEIFRIQCFMGDDQANGRQHRMTRSNDVRKDDEDVIRPLNITDNYEWNGVKPDFDQIFAQIIPTRDLLERCSRTKPFVNSTQMNVLIYGIDSMSHVSWRKILPKSYTYLKNTLKSVILDGRTIKELPEVRRNKPGTHHVDVYPLIWKDFTDNGYVTLFGEDLPEISLFSLRFNGFDKVPVDHYMRPFWLAVQKSTIRKRSGKYCIGAKAKHLYTLDYVKEFFEKYQRVPKFAFGFHTQLSHAVTYPVQHIDQDLKDFLHYLQSAGHLENTLLIVMADHGPRFAKRSNSTVGRLEERLPMMSLTFPERFKNRIRLTTPFDIYETLQSVLNIYNAEKPVKPSDRGISLLNVIPANRTCKSAGIELHWCTCMQFESLNATEPEVQQAAEYAVTYINKLLYAVRDKCLELKLKKIFGARKAYPNEQLTIETSPNNALFEVTFNLDVISNVLSLNGDFSRINPYGSQPYCISETHPELRKYCLCREISG</sequence>
<dbReference type="GO" id="GO:0005615">
    <property type="term" value="C:extracellular space"/>
    <property type="evidence" value="ECO:0007669"/>
    <property type="project" value="TreeGrafter"/>
</dbReference>
<dbReference type="PANTHER" id="PTHR10974:SF1">
    <property type="entry name" value="FI08016P-RELATED"/>
    <property type="match status" value="1"/>
</dbReference>
<dbReference type="Gene3D" id="3.40.720.10">
    <property type="entry name" value="Alkaline Phosphatase, subunit A"/>
    <property type="match status" value="1"/>
</dbReference>
<evidence type="ECO:0000313" key="1">
    <source>
        <dbReference type="EMBL" id="KAK2141258.1"/>
    </source>
</evidence>
<accession>A0AAD9IVD2</accession>